<evidence type="ECO:0000313" key="3">
    <source>
        <dbReference type="EMBL" id="AWQ64083.1"/>
    </source>
</evidence>
<keyword evidence="1" id="KW-0812">Transmembrane</keyword>
<feature type="transmembrane region" description="Helical" evidence="1">
    <location>
        <begin position="249"/>
        <end position="268"/>
    </location>
</feature>
<gene>
    <name evidence="3" type="primary">nad11b</name>
</gene>
<evidence type="ECO:0000256" key="1">
    <source>
        <dbReference type="SAM" id="Phobius"/>
    </source>
</evidence>
<protein>
    <submittedName>
        <fullName evidence="3">Truncated NADH dehydrogenase subunit 11</fullName>
    </submittedName>
</protein>
<accession>A0A2U9GII0</accession>
<feature type="domain" description="Molybdopterin oxidoreductase" evidence="2">
    <location>
        <begin position="203"/>
        <end position="471"/>
    </location>
</feature>
<evidence type="ECO:0000259" key="2">
    <source>
        <dbReference type="Pfam" id="PF00384"/>
    </source>
</evidence>
<name>A0A2U9GII0_9STRA</name>
<geneLocation type="mitochondrion" evidence="3"/>
<keyword evidence="1" id="KW-0472">Membrane</keyword>
<keyword evidence="1" id="KW-1133">Transmembrane helix</keyword>
<dbReference type="SUPFAM" id="SSF53706">
    <property type="entry name" value="Formate dehydrogenase/DMSO reductase, domains 1-3"/>
    <property type="match status" value="1"/>
</dbReference>
<feature type="transmembrane region" description="Helical" evidence="1">
    <location>
        <begin position="159"/>
        <end position="181"/>
    </location>
</feature>
<organism evidence="3">
    <name type="scientific">Eunotia naegelii</name>
    <dbReference type="NCBI Taxonomy" id="1458866"/>
    <lineage>
        <taxon>Eukaryota</taxon>
        <taxon>Sar</taxon>
        <taxon>Stramenopiles</taxon>
        <taxon>Ochrophyta</taxon>
        <taxon>Bacillariophyta</taxon>
        <taxon>Bacillariophyceae</taxon>
        <taxon>Eunotiophycidae</taxon>
        <taxon>Eunotiales</taxon>
        <taxon>Eunotiaceae</taxon>
        <taxon>Eunotia</taxon>
    </lineage>
</organism>
<sequence>MSCRFFHKEAKKNLISMKLIKNNVTLLALTISNNKFPNLLLNGALTGRPYPFTIRVWEHIYKSSIDSTDGFGQSLRAGIAYDKIRRLLPNLTTNEEDTPWINDRTRFSFEGLPSGTILKSVFVKRNKNKKKLRRKLTEIILLLFYFYDHLNTHIIETSYFILVFGTSISLELISLLLFTFYKYSFLKIKTAEVLPQNNDLESGFQLNSSSTNLTNLLKSDLCLFIGVNTRHEGSYLNLKIRKRYLKSNFNIVSLSSLLDLTFPVFLLGSTLKVMSSILEGNSLVNQLFKNSNHPIVVLNSDYFRRIDNKNCNIFIETLKAYTSISTKNWNGLNILNYSLNNVGANMLNNFSAIQPVDLISYNTLYFFNTPLYIFSLKKLLELRVLNYLIIKTGNKIPKVAIYQSSSIENSSWFTKTLKKNENVRSCFYVPTENFYNNFGTYVNTEGFFKKSISIIVSKLSLKNDWRFLRRIFRYTRKKIWFTKDIKNKQRIFFRSKNPFKFKNYLALHLLPVKIFTRLMFYQLSENKPFFIKTSMFFFLLSKTFNTKIKFWLQDFYLGNRDLYSRHSKTMVKCSAYLKSTKLNFVIN</sequence>
<reference evidence="3" key="1">
    <citation type="journal article" date="2018" name="Genome Biol. Evol.">
        <title>Recurrent loss, horizontal transfer, and the obscure origins of mitochondrial introns in diatoms (Bacillariophyta).</title>
        <authorList>
            <person name="Guillory W.X."/>
            <person name="Onyshchenko A."/>
            <person name="Ruck E.C."/>
            <person name="Parks M."/>
            <person name="Nakov T."/>
            <person name="Wickett N.J."/>
            <person name="Alverson A.J."/>
        </authorList>
    </citation>
    <scope>NUCLEOTIDE SEQUENCE</scope>
    <source>
        <strain evidence="3">UTEX FD354</strain>
    </source>
</reference>
<keyword evidence="3" id="KW-0496">Mitochondrion</keyword>
<dbReference type="Pfam" id="PF00384">
    <property type="entry name" value="Molybdopterin"/>
    <property type="match status" value="1"/>
</dbReference>
<dbReference type="AlphaFoldDB" id="A0A2U9GII0"/>
<proteinExistence type="predicted"/>
<dbReference type="EMBL" id="MG271846">
    <property type="protein sequence ID" value="AWQ64083.1"/>
    <property type="molecule type" value="Genomic_DNA"/>
</dbReference>
<feature type="transmembrane region" description="Helical" evidence="1">
    <location>
        <begin position="132"/>
        <end position="147"/>
    </location>
</feature>
<dbReference type="RefSeq" id="YP_009495436.1">
    <property type="nucleotide sequence ID" value="NC_037987.1"/>
</dbReference>
<dbReference type="GeneID" id="36957366"/>
<dbReference type="GO" id="GO:0016491">
    <property type="term" value="F:oxidoreductase activity"/>
    <property type="evidence" value="ECO:0007669"/>
    <property type="project" value="InterPro"/>
</dbReference>
<dbReference type="InterPro" id="IPR006656">
    <property type="entry name" value="Mopterin_OxRdtase"/>
</dbReference>